<dbReference type="EnsemblMetazoa" id="CPIJ000663-RA">
    <property type="protein sequence ID" value="CPIJ000663-PA"/>
    <property type="gene ID" value="CPIJ000663"/>
</dbReference>
<evidence type="ECO:0000313" key="2">
    <source>
        <dbReference type="EnsemblMetazoa" id="CPIJ000663-PA"/>
    </source>
</evidence>
<reference evidence="2" key="2">
    <citation type="submission" date="2021-02" db="UniProtKB">
        <authorList>
            <consortium name="EnsemblMetazoa"/>
        </authorList>
    </citation>
    <scope>IDENTIFICATION</scope>
    <source>
        <strain evidence="2">JHB</strain>
    </source>
</reference>
<organism>
    <name type="scientific">Culex quinquefasciatus</name>
    <name type="common">Southern house mosquito</name>
    <name type="synonym">Culex pungens</name>
    <dbReference type="NCBI Taxonomy" id="7176"/>
    <lineage>
        <taxon>Eukaryota</taxon>
        <taxon>Metazoa</taxon>
        <taxon>Ecdysozoa</taxon>
        <taxon>Arthropoda</taxon>
        <taxon>Hexapoda</taxon>
        <taxon>Insecta</taxon>
        <taxon>Pterygota</taxon>
        <taxon>Neoptera</taxon>
        <taxon>Endopterygota</taxon>
        <taxon>Diptera</taxon>
        <taxon>Nematocera</taxon>
        <taxon>Culicoidea</taxon>
        <taxon>Culicidae</taxon>
        <taxon>Culicinae</taxon>
        <taxon>Culicini</taxon>
        <taxon>Culex</taxon>
        <taxon>Culex</taxon>
    </lineage>
</organism>
<sequence length="70" mass="8155">MLKEHGERFGIVVKVFLEPEQKAASPVLSGGILFWFRATRLSYTHTSARHRYHRHHHYKKAYPLLVSPGN</sequence>
<evidence type="ECO:0000313" key="3">
    <source>
        <dbReference type="Proteomes" id="UP000002320"/>
    </source>
</evidence>
<proteinExistence type="predicted"/>
<dbReference type="HOGENOM" id="CLU_2760325_0_0_1"/>
<gene>
    <name evidence="2" type="primary">6031530</name>
    <name evidence="1" type="ORF">CpipJ_CPIJ000663</name>
</gene>
<dbReference type="Proteomes" id="UP000002320">
    <property type="component" value="Unassembled WGS sequence"/>
</dbReference>
<evidence type="ECO:0000313" key="1">
    <source>
        <dbReference type="EMBL" id="EDS41296.1"/>
    </source>
</evidence>
<protein>
    <submittedName>
        <fullName evidence="1 2">Uncharacterized protein</fullName>
    </submittedName>
</protein>
<reference evidence="1" key="1">
    <citation type="submission" date="2007-03" db="EMBL/GenBank/DDBJ databases">
        <title>Annotation of Culex pipiens quinquefasciatus.</title>
        <authorList>
            <consortium name="The Broad Institute Genome Sequencing Platform"/>
            <person name="Atkinson P.W."/>
            <person name="Hemingway J."/>
            <person name="Christensen B.M."/>
            <person name="Higgs S."/>
            <person name="Kodira C."/>
            <person name="Hannick L."/>
            <person name="Megy K."/>
            <person name="O'Leary S."/>
            <person name="Pearson M."/>
            <person name="Haas B.J."/>
            <person name="Mauceli E."/>
            <person name="Wortman J.R."/>
            <person name="Lee N.H."/>
            <person name="Guigo R."/>
            <person name="Stanke M."/>
            <person name="Alvarado L."/>
            <person name="Amedeo P."/>
            <person name="Antoine C.H."/>
            <person name="Arensburger P."/>
            <person name="Bidwell S.L."/>
            <person name="Crawford M."/>
            <person name="Camaro F."/>
            <person name="Devon K."/>
            <person name="Engels R."/>
            <person name="Hammond M."/>
            <person name="Howarth C."/>
            <person name="Koehrsen M."/>
            <person name="Lawson D."/>
            <person name="Montgomery P."/>
            <person name="Nene V."/>
            <person name="Nusbaum C."/>
            <person name="Puiu D."/>
            <person name="Romero-Severson J."/>
            <person name="Severson D.W."/>
            <person name="Shumway M."/>
            <person name="Sisk P."/>
            <person name="Stolte C."/>
            <person name="Zeng Q."/>
            <person name="Eisenstadt E."/>
            <person name="Fraser-Liggett C."/>
            <person name="Strausberg R."/>
            <person name="Galagan J."/>
            <person name="Birren B."/>
            <person name="Collins F.H."/>
        </authorList>
    </citation>
    <scope>NUCLEOTIDE SEQUENCE [LARGE SCALE GENOMIC DNA]</scope>
    <source>
        <strain evidence="1">JHB</strain>
    </source>
</reference>
<name>B0W0J4_CULQU</name>
<dbReference type="AlphaFoldDB" id="B0W0J4"/>
<keyword evidence="3" id="KW-1185">Reference proteome</keyword>
<dbReference type="KEGG" id="cqu:CpipJ_CPIJ000663"/>
<dbReference type="EMBL" id="DS231818">
    <property type="protein sequence ID" value="EDS41296.1"/>
    <property type="molecule type" value="Genomic_DNA"/>
</dbReference>
<dbReference type="InParanoid" id="B0W0J4"/>
<dbReference type="VEuPathDB" id="VectorBase:CPIJ000663"/>
<accession>B0W0J4</accession>